<evidence type="ECO:0000313" key="2">
    <source>
        <dbReference type="WBParaSite" id="Gr19_v10_g13802.t1"/>
    </source>
</evidence>
<keyword evidence="1" id="KW-1185">Reference proteome</keyword>
<reference evidence="2" key="1">
    <citation type="submission" date="2022-11" db="UniProtKB">
        <authorList>
            <consortium name="WormBaseParasite"/>
        </authorList>
    </citation>
    <scope>IDENTIFICATION</scope>
</reference>
<dbReference type="InterPro" id="IPR019421">
    <property type="entry name" value="7TM_GPCR_serpentine_rcpt_Srd"/>
</dbReference>
<dbReference type="Pfam" id="PF10317">
    <property type="entry name" value="7TM_GPCR_Srd"/>
    <property type="match status" value="1"/>
</dbReference>
<dbReference type="AlphaFoldDB" id="A0A914H5B0"/>
<accession>A0A914H5B0</accession>
<evidence type="ECO:0000313" key="1">
    <source>
        <dbReference type="Proteomes" id="UP000887572"/>
    </source>
</evidence>
<dbReference type="WBParaSite" id="Gr19_v10_g13802.t1">
    <property type="protein sequence ID" value="Gr19_v10_g13802.t1"/>
    <property type="gene ID" value="Gr19_v10_g13802"/>
</dbReference>
<proteinExistence type="predicted"/>
<protein>
    <submittedName>
        <fullName evidence="2">Uncharacterized protein</fullName>
    </submittedName>
</protein>
<dbReference type="Proteomes" id="UP000887572">
    <property type="component" value="Unplaced"/>
</dbReference>
<name>A0A914H5B0_GLORO</name>
<organism evidence="1 2">
    <name type="scientific">Globodera rostochiensis</name>
    <name type="common">Golden nematode worm</name>
    <name type="synonym">Heterodera rostochiensis</name>
    <dbReference type="NCBI Taxonomy" id="31243"/>
    <lineage>
        <taxon>Eukaryota</taxon>
        <taxon>Metazoa</taxon>
        <taxon>Ecdysozoa</taxon>
        <taxon>Nematoda</taxon>
        <taxon>Chromadorea</taxon>
        <taxon>Rhabditida</taxon>
        <taxon>Tylenchina</taxon>
        <taxon>Tylenchomorpha</taxon>
        <taxon>Tylenchoidea</taxon>
        <taxon>Heteroderidae</taxon>
        <taxon>Heteroderinae</taxon>
        <taxon>Globodera</taxon>
    </lineage>
</organism>
<sequence length="109" mass="12133">MVHLIVRHTPKSMRMYSKILLQTCATDFALLTNTLLFHQYMFTTDKGESEVIAGGLITFNGTQNRGLNLLAWRLRHANSVHAEAAQIRPVKVPAAASDSFSRGSKCLFV</sequence>